<organism evidence="3">
    <name type="scientific">Enterobius vermicularis</name>
    <name type="common">Human pinworm</name>
    <dbReference type="NCBI Taxonomy" id="51028"/>
    <lineage>
        <taxon>Eukaryota</taxon>
        <taxon>Metazoa</taxon>
        <taxon>Ecdysozoa</taxon>
        <taxon>Nematoda</taxon>
        <taxon>Chromadorea</taxon>
        <taxon>Rhabditida</taxon>
        <taxon>Spirurina</taxon>
        <taxon>Oxyuridomorpha</taxon>
        <taxon>Oxyuroidea</taxon>
        <taxon>Oxyuridae</taxon>
        <taxon>Enterobius</taxon>
    </lineage>
</organism>
<evidence type="ECO:0000313" key="3">
    <source>
        <dbReference type="WBParaSite" id="EVEC_0000310701-mRNA-1"/>
    </source>
</evidence>
<gene>
    <name evidence="1" type="ORF">EVEC_LOCUS2815</name>
</gene>
<dbReference type="EMBL" id="UXUI01007453">
    <property type="protein sequence ID" value="VDD87672.1"/>
    <property type="molecule type" value="Genomic_DNA"/>
</dbReference>
<keyword evidence="2" id="KW-1185">Reference proteome</keyword>
<proteinExistence type="predicted"/>
<dbReference type="AlphaFoldDB" id="A0A0N4UZP5"/>
<dbReference type="WBParaSite" id="EVEC_0000310701-mRNA-1">
    <property type="protein sequence ID" value="EVEC_0000310701-mRNA-1"/>
    <property type="gene ID" value="EVEC_0000310701"/>
</dbReference>
<sequence>MPVDCLPKHTAATATAAEAIPFKGRKMVGRLDWQTEEGREAEGTAAFSFCGVKFLFCRCCCVTWRRFDFVAGDRLGRRFLLAQQWSAACDQQQN</sequence>
<evidence type="ECO:0000313" key="1">
    <source>
        <dbReference type="EMBL" id="VDD87672.1"/>
    </source>
</evidence>
<dbReference type="Proteomes" id="UP000274131">
    <property type="component" value="Unassembled WGS sequence"/>
</dbReference>
<evidence type="ECO:0000313" key="2">
    <source>
        <dbReference type="Proteomes" id="UP000274131"/>
    </source>
</evidence>
<reference evidence="1 2" key="2">
    <citation type="submission" date="2018-10" db="EMBL/GenBank/DDBJ databases">
        <authorList>
            <consortium name="Pathogen Informatics"/>
        </authorList>
    </citation>
    <scope>NUCLEOTIDE SEQUENCE [LARGE SCALE GENOMIC DNA]</scope>
</reference>
<accession>A0A0N4UZP5</accession>
<protein>
    <submittedName>
        <fullName evidence="1 3">Uncharacterized protein</fullName>
    </submittedName>
</protein>
<reference evidence="3" key="1">
    <citation type="submission" date="2017-02" db="UniProtKB">
        <authorList>
            <consortium name="WormBaseParasite"/>
        </authorList>
    </citation>
    <scope>IDENTIFICATION</scope>
</reference>
<name>A0A0N4UZP5_ENTVE</name>